<comment type="caution">
    <text evidence="2">The sequence shown here is derived from an EMBL/GenBank/DDBJ whole genome shotgun (WGS) entry which is preliminary data.</text>
</comment>
<feature type="signal peptide" evidence="1">
    <location>
        <begin position="1"/>
        <end position="25"/>
    </location>
</feature>
<gene>
    <name evidence="2" type="ORF">HNQ64_004233</name>
</gene>
<evidence type="ECO:0000313" key="2">
    <source>
        <dbReference type="EMBL" id="MBB5039955.1"/>
    </source>
</evidence>
<accession>A0A7W7YPG4</accession>
<evidence type="ECO:0000256" key="1">
    <source>
        <dbReference type="SAM" id="SignalP"/>
    </source>
</evidence>
<dbReference type="RefSeq" id="WP_184212196.1">
    <property type="nucleotide sequence ID" value="NZ_JACHIF010000010.1"/>
</dbReference>
<name>A0A7W7YPG4_9BACT</name>
<sequence length="297" mass="32233">MISFLSAARHGVLLAALLTSPALLAQEEPVSLNLRWLPGKTYTQETTTETFTGLPSAKKADEVKMKVKQTTVIQVTGEPEGTKEARVTFEAMAGEVMLQGKKQAFDSTNLKDAHPMIQSSIGQSVGKSFILVYDGKDKFVEVKDTGAMSPTALGNPSLSGIAEAKEVAELYRRSLEMGLPHIQVKPGDRWTSQETIKFPSAGTVKVDLRVKFDAIVNYDTGPHAKISFEGDMTNDANAIEARPVSIGKGSKTYGQILFDIERGTVSFGAFRADITLDVQGQKVPVRQQVSTKLVKIE</sequence>
<keyword evidence="3" id="KW-1185">Reference proteome</keyword>
<proteinExistence type="predicted"/>
<organism evidence="2 3">
    <name type="scientific">Prosthecobacter dejongeii</name>
    <dbReference type="NCBI Taxonomy" id="48465"/>
    <lineage>
        <taxon>Bacteria</taxon>
        <taxon>Pseudomonadati</taxon>
        <taxon>Verrucomicrobiota</taxon>
        <taxon>Verrucomicrobiia</taxon>
        <taxon>Verrucomicrobiales</taxon>
        <taxon>Verrucomicrobiaceae</taxon>
        <taxon>Prosthecobacter</taxon>
    </lineage>
</organism>
<protein>
    <submittedName>
        <fullName evidence="2">Uncharacterized protein</fullName>
    </submittedName>
</protein>
<dbReference type="AlphaFoldDB" id="A0A7W7YPG4"/>
<evidence type="ECO:0000313" key="3">
    <source>
        <dbReference type="Proteomes" id="UP000534294"/>
    </source>
</evidence>
<keyword evidence="1" id="KW-0732">Signal</keyword>
<feature type="chain" id="PRO_5030913223" evidence="1">
    <location>
        <begin position="26"/>
        <end position="297"/>
    </location>
</feature>
<reference evidence="2 3" key="1">
    <citation type="submission" date="2020-08" db="EMBL/GenBank/DDBJ databases">
        <title>Genomic Encyclopedia of Type Strains, Phase IV (KMG-IV): sequencing the most valuable type-strain genomes for metagenomic binning, comparative biology and taxonomic classification.</title>
        <authorList>
            <person name="Goeker M."/>
        </authorList>
    </citation>
    <scope>NUCLEOTIDE SEQUENCE [LARGE SCALE GENOMIC DNA]</scope>
    <source>
        <strain evidence="2 3">DSM 12251</strain>
    </source>
</reference>
<dbReference type="EMBL" id="JACHIF010000010">
    <property type="protein sequence ID" value="MBB5039955.1"/>
    <property type="molecule type" value="Genomic_DNA"/>
</dbReference>
<dbReference type="Proteomes" id="UP000534294">
    <property type="component" value="Unassembled WGS sequence"/>
</dbReference>